<feature type="compositionally biased region" description="Polar residues" evidence="2">
    <location>
        <begin position="1110"/>
        <end position="1125"/>
    </location>
</feature>
<feature type="compositionally biased region" description="Polar residues" evidence="2">
    <location>
        <begin position="856"/>
        <end position="911"/>
    </location>
</feature>
<sequence>MSARPPKYAVAYIFTLSALSDALFSQLSKIPQDLILSFFEVNLDLIAFESQVFLMSVNSNSPTIDRILYASQSQRDYIFYLENVSTHLISLLATFEDFPIIRYYNPKGNHSSLSANVAFHLNKQLMEMSPEEKVYYKKSDPFGNQTKLFILDRSVDMVSPFLHEYGYQSMVNDRFSVEVNKITYQNIDDDSSYHVSVVDEKDPFWAEHRHKPSFTAAVLVEGALKQFIEENPDFDKNSKTSEQISELSKKVWGLQEYTEKKERLTGHVNILRALTAIGIQHKLKDIADFEQDIANGEDDEGNPVDQSKIDEDFHRLLKDVGILVEDKLRIFLIYVLCSKQQPSEESLFSLWEESCGMTAIEETLTSLKQRLNGLRCFDLDYFNGFQELMDELFENLDYQIFPCVNNEDLNEEDSNNNIGDAMKSGTQGGAGLKYKFKSFKPTWGTKRLVGSFHGDEDFRKNGARIILFFLGGVSFPEIRSCYKLSKKHNRQIYIGSTHIITPRYFLEELSEYKTKANNLPIPRPRPVNFTPKKKVVSKSYEDVSLPPLVLEISKQSSPSHSTPNLNFNKAEVAVSDIQLDNEEDAAPLIFQPRTSSKFASTESNSSSPVIKSPELNYPSSSLDSLVSSENNKVLSSGSLDVTGTPLSPLSSALQSPPPENETRDSRESKDSRDSRESRDSRDFKDSKDCKSQQSEGNVSSLRNSSRERNSISNSNKNNYSGLGNKFSSSTPPPSSKIGADFRKPAEVQTFANSSKYKKDTEPPVAIPILKKRNHQDDDSSFSSPHPEDLVLTSPQPTNFHNVNIKVESSSPPKPSPQNFDFNAKTENFSKSPNSESLATHHQPSHGTAFPSHIHRTSSPVDIQSNNAPSYQRPLSPSTQVPTSKVQQSPSVSPNHHGNTQGNGSIQSSPVYSNASAPIPMPSSNNSSNIYSSNVSHRPGSSPISSNFSGNIRIYQSSSPQNSGITSNLPPRSFIPNSSQPVNQYYRPSAQPSQQQPPVSSHYQPPQVPTRISSSMNAYAHPAFVKRPVTSQNAAFVGNSSGAIPVPNRPVNPSRPSGQPYQPQVIITQRPAYNSPQQQQFGNPIYNPPPNSSQQQFIPHRQFVQHPPQPNQAHGSPQIQQQFRPVNSQQSPNYQNPPYQQNQHRG</sequence>
<feature type="compositionally biased region" description="Low complexity" evidence="2">
    <location>
        <begin position="619"/>
        <end position="628"/>
    </location>
</feature>
<comment type="similarity">
    <text evidence="1">Belongs to the STXBP/unc-18/SEC1 family.</text>
</comment>
<feature type="compositionally biased region" description="Low complexity" evidence="2">
    <location>
        <begin position="710"/>
        <end position="720"/>
    </location>
</feature>
<feature type="compositionally biased region" description="Low complexity" evidence="2">
    <location>
        <begin position="912"/>
        <end position="935"/>
    </location>
</feature>
<evidence type="ECO:0000256" key="2">
    <source>
        <dbReference type="SAM" id="MobiDB-lite"/>
    </source>
</evidence>
<feature type="compositionally biased region" description="Polar residues" evidence="2">
    <location>
        <begin position="817"/>
        <end position="845"/>
    </location>
</feature>
<dbReference type="EMBL" id="JADGJW010000390">
    <property type="protein sequence ID" value="KAJ3218216.1"/>
    <property type="molecule type" value="Genomic_DNA"/>
</dbReference>
<feature type="compositionally biased region" description="Low complexity" evidence="2">
    <location>
        <begin position="645"/>
        <end position="654"/>
    </location>
</feature>
<dbReference type="InterPro" id="IPR036045">
    <property type="entry name" value="Sec1-like_sf"/>
</dbReference>
<gene>
    <name evidence="3" type="primary">SEC1_2</name>
    <name evidence="3" type="ORF">HK099_005159</name>
</gene>
<proteinExistence type="inferred from homology"/>
<dbReference type="InterPro" id="IPR027482">
    <property type="entry name" value="Sec1-like_dom2"/>
</dbReference>
<dbReference type="Pfam" id="PF00995">
    <property type="entry name" value="Sec1"/>
    <property type="match status" value="1"/>
</dbReference>
<dbReference type="GO" id="GO:0016192">
    <property type="term" value="P:vesicle-mediated transport"/>
    <property type="evidence" value="ECO:0007669"/>
    <property type="project" value="InterPro"/>
</dbReference>
<evidence type="ECO:0000313" key="4">
    <source>
        <dbReference type="Proteomes" id="UP001211065"/>
    </source>
</evidence>
<dbReference type="SUPFAM" id="SSF56815">
    <property type="entry name" value="Sec1/munc18-like (SM) proteins"/>
    <property type="match status" value="1"/>
</dbReference>
<reference evidence="3" key="1">
    <citation type="submission" date="2020-05" db="EMBL/GenBank/DDBJ databases">
        <title>Phylogenomic resolution of chytrid fungi.</title>
        <authorList>
            <person name="Stajich J.E."/>
            <person name="Amses K."/>
            <person name="Simmons R."/>
            <person name="Seto K."/>
            <person name="Myers J."/>
            <person name="Bonds A."/>
            <person name="Quandt C.A."/>
            <person name="Barry K."/>
            <person name="Liu P."/>
            <person name="Grigoriev I."/>
            <person name="Longcore J.E."/>
            <person name="James T.Y."/>
        </authorList>
    </citation>
    <scope>NUCLEOTIDE SEQUENCE</scope>
    <source>
        <strain evidence="3">JEL0476</strain>
    </source>
</reference>
<name>A0AAD5TZH6_9FUNG</name>
<keyword evidence="4" id="KW-1185">Reference proteome</keyword>
<feature type="compositionally biased region" description="Low complexity" evidence="2">
    <location>
        <begin position="1044"/>
        <end position="1056"/>
    </location>
</feature>
<dbReference type="Gene3D" id="1.25.40.60">
    <property type="match status" value="1"/>
</dbReference>
<feature type="compositionally biased region" description="Low complexity" evidence="2">
    <location>
        <begin position="983"/>
        <end position="1004"/>
    </location>
</feature>
<dbReference type="InterPro" id="IPR001619">
    <property type="entry name" value="Sec1-like"/>
</dbReference>
<protein>
    <submittedName>
        <fullName evidence="3">Vacuolar sorting protein VPS33/slp1</fullName>
    </submittedName>
</protein>
<dbReference type="AlphaFoldDB" id="A0AAD5TZH6"/>
<feature type="compositionally biased region" description="Polar residues" evidence="2">
    <location>
        <begin position="941"/>
        <end position="982"/>
    </location>
</feature>
<feature type="compositionally biased region" description="Polar residues" evidence="2">
    <location>
        <begin position="792"/>
        <end position="801"/>
    </location>
</feature>
<evidence type="ECO:0000313" key="3">
    <source>
        <dbReference type="EMBL" id="KAJ3218216.1"/>
    </source>
</evidence>
<dbReference type="PANTHER" id="PTHR11679">
    <property type="entry name" value="VESICLE PROTEIN SORTING-ASSOCIATED"/>
    <property type="match status" value="1"/>
</dbReference>
<feature type="region of interest" description="Disordered" evidence="2">
    <location>
        <begin position="595"/>
        <end position="1011"/>
    </location>
</feature>
<dbReference type="Gene3D" id="3.40.50.1910">
    <property type="match status" value="2"/>
</dbReference>
<organism evidence="3 4">
    <name type="scientific">Clydaea vesicula</name>
    <dbReference type="NCBI Taxonomy" id="447962"/>
    <lineage>
        <taxon>Eukaryota</taxon>
        <taxon>Fungi</taxon>
        <taxon>Fungi incertae sedis</taxon>
        <taxon>Chytridiomycota</taxon>
        <taxon>Chytridiomycota incertae sedis</taxon>
        <taxon>Chytridiomycetes</taxon>
        <taxon>Lobulomycetales</taxon>
        <taxon>Lobulomycetaceae</taxon>
        <taxon>Clydaea</taxon>
    </lineage>
</organism>
<feature type="compositionally biased region" description="Polar residues" evidence="2">
    <location>
        <begin position="595"/>
        <end position="609"/>
    </location>
</feature>
<accession>A0AAD5TZH6</accession>
<dbReference type="Proteomes" id="UP001211065">
    <property type="component" value="Unassembled WGS sequence"/>
</dbReference>
<feature type="compositionally biased region" description="Low complexity" evidence="2">
    <location>
        <begin position="1126"/>
        <end position="1145"/>
    </location>
</feature>
<comment type="caution">
    <text evidence="3">The sequence shown here is derived from an EMBL/GenBank/DDBJ whole genome shotgun (WGS) entry which is preliminary data.</text>
</comment>
<feature type="region of interest" description="Disordered" evidence="2">
    <location>
        <begin position="1073"/>
        <end position="1145"/>
    </location>
</feature>
<feature type="region of interest" description="Disordered" evidence="2">
    <location>
        <begin position="1038"/>
        <end position="1061"/>
    </location>
</feature>
<evidence type="ECO:0000256" key="1">
    <source>
        <dbReference type="ARBA" id="ARBA00009884"/>
    </source>
</evidence>
<feature type="compositionally biased region" description="Basic and acidic residues" evidence="2">
    <location>
        <begin position="660"/>
        <end position="690"/>
    </location>
</feature>
<feature type="compositionally biased region" description="Polar residues" evidence="2">
    <location>
        <begin position="629"/>
        <end position="641"/>
    </location>
</feature>